<comment type="caution">
    <text evidence="1">The sequence shown here is derived from an EMBL/GenBank/DDBJ whole genome shotgun (WGS) entry which is preliminary data.</text>
</comment>
<proteinExistence type="predicted"/>
<gene>
    <name evidence="1" type="ORF">J1N35_023252</name>
</gene>
<dbReference type="AlphaFoldDB" id="A0A9D3VIN5"/>
<sequence length="81" mass="8913">MGLVGAQEYGKGEMALPLGNKSKYKRMDSELSDEFDDEASNFLACAIFASLNNIVLGYVLKIEEESCLDFGSQIHDIQNCS</sequence>
<evidence type="ECO:0000313" key="2">
    <source>
        <dbReference type="Proteomes" id="UP000828251"/>
    </source>
</evidence>
<keyword evidence="2" id="KW-1185">Reference proteome</keyword>
<protein>
    <submittedName>
        <fullName evidence="1">Uncharacterized protein</fullName>
    </submittedName>
</protein>
<evidence type="ECO:0000313" key="1">
    <source>
        <dbReference type="EMBL" id="KAH1083491.1"/>
    </source>
</evidence>
<dbReference type="OrthoDB" id="1730813at2759"/>
<dbReference type="EMBL" id="JAIQCV010000007">
    <property type="protein sequence ID" value="KAH1083491.1"/>
    <property type="molecule type" value="Genomic_DNA"/>
</dbReference>
<name>A0A9D3VIN5_9ROSI</name>
<dbReference type="Proteomes" id="UP000828251">
    <property type="component" value="Unassembled WGS sequence"/>
</dbReference>
<accession>A0A9D3VIN5</accession>
<reference evidence="1 2" key="1">
    <citation type="journal article" date="2021" name="Plant Biotechnol. J.">
        <title>Multi-omics assisted identification of the key and species-specific regulatory components of drought-tolerant mechanisms in Gossypium stocksii.</title>
        <authorList>
            <person name="Yu D."/>
            <person name="Ke L."/>
            <person name="Zhang D."/>
            <person name="Wu Y."/>
            <person name="Sun Y."/>
            <person name="Mei J."/>
            <person name="Sun J."/>
            <person name="Sun Y."/>
        </authorList>
    </citation>
    <scope>NUCLEOTIDE SEQUENCE [LARGE SCALE GENOMIC DNA]</scope>
    <source>
        <strain evidence="2">cv. E1</strain>
        <tissue evidence="1">Leaf</tissue>
    </source>
</reference>
<organism evidence="1 2">
    <name type="scientific">Gossypium stocksii</name>
    <dbReference type="NCBI Taxonomy" id="47602"/>
    <lineage>
        <taxon>Eukaryota</taxon>
        <taxon>Viridiplantae</taxon>
        <taxon>Streptophyta</taxon>
        <taxon>Embryophyta</taxon>
        <taxon>Tracheophyta</taxon>
        <taxon>Spermatophyta</taxon>
        <taxon>Magnoliopsida</taxon>
        <taxon>eudicotyledons</taxon>
        <taxon>Gunneridae</taxon>
        <taxon>Pentapetalae</taxon>
        <taxon>rosids</taxon>
        <taxon>malvids</taxon>
        <taxon>Malvales</taxon>
        <taxon>Malvaceae</taxon>
        <taxon>Malvoideae</taxon>
        <taxon>Gossypium</taxon>
    </lineage>
</organism>